<evidence type="ECO:0000313" key="1">
    <source>
        <dbReference type="EMBL" id="KAD4584030.1"/>
    </source>
</evidence>
<dbReference type="Proteomes" id="UP000326396">
    <property type="component" value="Linkage Group LG2"/>
</dbReference>
<sequence length="87" mass="9794">MTAKPRWVFLSTWYLSTTYDDLCLAVHRCCWISEINGDNSGRFVSLYHTDKNESPPRKTKLTDTDGDGLLAIDFTGEVGDSEMVGED</sequence>
<dbReference type="EMBL" id="SZYD01000012">
    <property type="protein sequence ID" value="KAD4584030.1"/>
    <property type="molecule type" value="Genomic_DNA"/>
</dbReference>
<name>A0A5N6N9Y5_9ASTR</name>
<protein>
    <submittedName>
        <fullName evidence="1">Uncharacterized protein</fullName>
    </submittedName>
</protein>
<dbReference type="AlphaFoldDB" id="A0A5N6N9Y5"/>
<accession>A0A5N6N9Y5</accession>
<proteinExistence type="predicted"/>
<reference evidence="1 2" key="1">
    <citation type="submission" date="2019-05" db="EMBL/GenBank/DDBJ databases">
        <title>Mikania micrantha, genome provides insights into the molecular mechanism of rapid growth.</title>
        <authorList>
            <person name="Liu B."/>
        </authorList>
    </citation>
    <scope>NUCLEOTIDE SEQUENCE [LARGE SCALE GENOMIC DNA]</scope>
    <source>
        <strain evidence="1">NLD-2019</strain>
        <tissue evidence="1">Leaf</tissue>
    </source>
</reference>
<evidence type="ECO:0000313" key="2">
    <source>
        <dbReference type="Proteomes" id="UP000326396"/>
    </source>
</evidence>
<keyword evidence="2" id="KW-1185">Reference proteome</keyword>
<gene>
    <name evidence="1" type="ORF">E3N88_21631</name>
</gene>
<organism evidence="1 2">
    <name type="scientific">Mikania micrantha</name>
    <name type="common">bitter vine</name>
    <dbReference type="NCBI Taxonomy" id="192012"/>
    <lineage>
        <taxon>Eukaryota</taxon>
        <taxon>Viridiplantae</taxon>
        <taxon>Streptophyta</taxon>
        <taxon>Embryophyta</taxon>
        <taxon>Tracheophyta</taxon>
        <taxon>Spermatophyta</taxon>
        <taxon>Magnoliopsida</taxon>
        <taxon>eudicotyledons</taxon>
        <taxon>Gunneridae</taxon>
        <taxon>Pentapetalae</taxon>
        <taxon>asterids</taxon>
        <taxon>campanulids</taxon>
        <taxon>Asterales</taxon>
        <taxon>Asteraceae</taxon>
        <taxon>Asteroideae</taxon>
        <taxon>Heliantheae alliance</taxon>
        <taxon>Eupatorieae</taxon>
        <taxon>Mikania</taxon>
    </lineage>
</organism>
<comment type="caution">
    <text evidence="1">The sequence shown here is derived from an EMBL/GenBank/DDBJ whole genome shotgun (WGS) entry which is preliminary data.</text>
</comment>